<evidence type="ECO:0000313" key="3">
    <source>
        <dbReference type="Proteomes" id="UP000579281"/>
    </source>
</evidence>
<sequence>MADTDLMENRKGFTLMEVLIVISILGILSTMLLPTYSKLYETYILRTTAIKVKGLLNLGQELSIDESRRYCIEIINDKFRLREQDILGKTIDTIILDKRIKILPGSDYEVVYNRDGTSSFARFILGNTHGERTDIEVSIGTGRVRIINRY</sequence>
<dbReference type="EMBL" id="JACHEN010000016">
    <property type="protein sequence ID" value="MBB6216609.1"/>
    <property type="molecule type" value="Genomic_DNA"/>
</dbReference>
<dbReference type="InterPro" id="IPR045584">
    <property type="entry name" value="Pilin-like"/>
</dbReference>
<dbReference type="Pfam" id="PF07963">
    <property type="entry name" value="N_methyl"/>
    <property type="match status" value="1"/>
</dbReference>
<dbReference type="NCBIfam" id="TIGR02532">
    <property type="entry name" value="IV_pilin_GFxxxE"/>
    <property type="match status" value="1"/>
</dbReference>
<gene>
    <name evidence="2" type="ORF">HNQ80_002713</name>
</gene>
<dbReference type="SUPFAM" id="SSF54523">
    <property type="entry name" value="Pili subunits"/>
    <property type="match status" value="1"/>
</dbReference>
<dbReference type="RefSeq" id="WP_243183246.1">
    <property type="nucleotide sequence ID" value="NZ_JACHEN010000016.1"/>
</dbReference>
<reference evidence="2 3" key="1">
    <citation type="submission" date="2020-08" db="EMBL/GenBank/DDBJ databases">
        <title>Genomic Encyclopedia of Type Strains, Phase IV (KMG-IV): sequencing the most valuable type-strain genomes for metagenomic binning, comparative biology and taxonomic classification.</title>
        <authorList>
            <person name="Goeker M."/>
        </authorList>
    </citation>
    <scope>NUCLEOTIDE SEQUENCE [LARGE SCALE GENOMIC DNA]</scope>
    <source>
        <strain evidence="2 3">DSM 103526</strain>
    </source>
</reference>
<dbReference type="InterPro" id="IPR012902">
    <property type="entry name" value="N_methyl_site"/>
</dbReference>
<keyword evidence="1" id="KW-1133">Transmembrane helix</keyword>
<organism evidence="2 3">
    <name type="scientific">Anaerosolibacter carboniphilus</name>
    <dbReference type="NCBI Taxonomy" id="1417629"/>
    <lineage>
        <taxon>Bacteria</taxon>
        <taxon>Bacillati</taxon>
        <taxon>Bacillota</taxon>
        <taxon>Clostridia</taxon>
        <taxon>Peptostreptococcales</taxon>
        <taxon>Thermotaleaceae</taxon>
        <taxon>Anaerosolibacter</taxon>
    </lineage>
</organism>
<proteinExistence type="predicted"/>
<protein>
    <submittedName>
        <fullName evidence="2">Competence protein ComGD</fullName>
    </submittedName>
</protein>
<dbReference type="AlphaFoldDB" id="A0A841L2J1"/>
<keyword evidence="1" id="KW-0812">Transmembrane</keyword>
<dbReference type="Proteomes" id="UP000579281">
    <property type="component" value="Unassembled WGS sequence"/>
</dbReference>
<comment type="caution">
    <text evidence="2">The sequence shown here is derived from an EMBL/GenBank/DDBJ whole genome shotgun (WGS) entry which is preliminary data.</text>
</comment>
<evidence type="ECO:0000256" key="1">
    <source>
        <dbReference type="SAM" id="Phobius"/>
    </source>
</evidence>
<feature type="transmembrane region" description="Helical" evidence="1">
    <location>
        <begin position="12"/>
        <end position="36"/>
    </location>
</feature>
<keyword evidence="1" id="KW-0472">Membrane</keyword>
<evidence type="ECO:0000313" key="2">
    <source>
        <dbReference type="EMBL" id="MBB6216609.1"/>
    </source>
</evidence>
<keyword evidence="3" id="KW-1185">Reference proteome</keyword>
<accession>A0A841L2J1</accession>
<name>A0A841L2J1_9FIRM</name>
<dbReference type="Gene3D" id="3.30.700.10">
    <property type="entry name" value="Glycoprotein, Type 4 Pilin"/>
    <property type="match status" value="1"/>
</dbReference>